<dbReference type="EMBL" id="CACRZD030000003">
    <property type="protein sequence ID" value="CAA6657025.1"/>
    <property type="molecule type" value="Genomic_DNA"/>
</dbReference>
<organism evidence="1">
    <name type="scientific">Spirodela intermedia</name>
    <name type="common">Intermediate duckweed</name>
    <dbReference type="NCBI Taxonomy" id="51605"/>
    <lineage>
        <taxon>Eukaryota</taxon>
        <taxon>Viridiplantae</taxon>
        <taxon>Streptophyta</taxon>
        <taxon>Embryophyta</taxon>
        <taxon>Tracheophyta</taxon>
        <taxon>Spermatophyta</taxon>
        <taxon>Magnoliopsida</taxon>
        <taxon>Liliopsida</taxon>
        <taxon>Araceae</taxon>
        <taxon>Lemnoideae</taxon>
        <taxon>Spirodela</taxon>
    </lineage>
</organism>
<protein>
    <submittedName>
        <fullName evidence="1">Uncharacterized protein</fullName>
    </submittedName>
</protein>
<keyword evidence="2" id="KW-1185">Reference proteome</keyword>
<accession>A0A7I8IIP3</accession>
<evidence type="ECO:0000313" key="2">
    <source>
        <dbReference type="Proteomes" id="UP001189122"/>
    </source>
</evidence>
<dbReference type="Proteomes" id="UP001189122">
    <property type="component" value="Unassembled WGS sequence"/>
</dbReference>
<sequence>MKRSGIFWAQESLCTSKFRNESTTSNNSFFW</sequence>
<proteinExistence type="predicted"/>
<dbReference type="AlphaFoldDB" id="A0A7I8IIP3"/>
<gene>
    <name evidence="1" type="ORF">SI7747_03003496</name>
</gene>
<dbReference type="EMBL" id="LR743590">
    <property type="protein sequence ID" value="CAA2617328.1"/>
    <property type="molecule type" value="Genomic_DNA"/>
</dbReference>
<reference evidence="1 2" key="1">
    <citation type="submission" date="2019-12" db="EMBL/GenBank/DDBJ databases">
        <authorList>
            <person name="Scholz U."/>
            <person name="Mascher M."/>
            <person name="Fiebig A."/>
        </authorList>
    </citation>
    <scope>NUCLEOTIDE SEQUENCE</scope>
</reference>
<evidence type="ECO:0000313" key="1">
    <source>
        <dbReference type="EMBL" id="CAA2617328.1"/>
    </source>
</evidence>
<name>A0A7I8IIP3_SPIIN</name>